<feature type="transmembrane region" description="Helical" evidence="2">
    <location>
        <begin position="47"/>
        <end position="66"/>
    </location>
</feature>
<dbReference type="Proteomes" id="UP000177039">
    <property type="component" value="Unassembled WGS sequence"/>
</dbReference>
<evidence type="ECO:0000313" key="4">
    <source>
        <dbReference type="Proteomes" id="UP000177039"/>
    </source>
</evidence>
<evidence type="ECO:0000256" key="2">
    <source>
        <dbReference type="SAM" id="Phobius"/>
    </source>
</evidence>
<evidence type="ECO:0000256" key="1">
    <source>
        <dbReference type="SAM" id="MobiDB-lite"/>
    </source>
</evidence>
<sequence>MPKKPITHLRRELSGRTSETKYGHKAKEESAGRKFYYHKKDKLPPKVILVIFTFWGILFTKIGAAIKE</sequence>
<reference evidence="3 4" key="1">
    <citation type="journal article" date="2016" name="Nat. Commun.">
        <title>Thousands of microbial genomes shed light on interconnected biogeochemical processes in an aquifer system.</title>
        <authorList>
            <person name="Anantharaman K."/>
            <person name="Brown C.T."/>
            <person name="Hug L.A."/>
            <person name="Sharon I."/>
            <person name="Castelle C.J."/>
            <person name="Probst A.J."/>
            <person name="Thomas B.C."/>
            <person name="Singh A."/>
            <person name="Wilkins M.J."/>
            <person name="Karaoz U."/>
            <person name="Brodie E.L."/>
            <person name="Williams K.H."/>
            <person name="Hubbard S.S."/>
            <person name="Banfield J.F."/>
        </authorList>
    </citation>
    <scope>NUCLEOTIDE SEQUENCE [LARGE SCALE GENOMIC DNA]</scope>
</reference>
<keyword evidence="2" id="KW-0472">Membrane</keyword>
<name>A0A1F5H440_9BACT</name>
<gene>
    <name evidence="3" type="ORF">A3B54_03940</name>
</gene>
<dbReference type="EMBL" id="MFBT01000029">
    <property type="protein sequence ID" value="OGD98858.1"/>
    <property type="molecule type" value="Genomic_DNA"/>
</dbReference>
<keyword evidence="2" id="KW-1133">Transmembrane helix</keyword>
<protein>
    <submittedName>
        <fullName evidence="3">Uncharacterized protein</fullName>
    </submittedName>
</protein>
<proteinExistence type="predicted"/>
<organism evidence="3 4">
    <name type="scientific">Candidatus Curtissbacteria bacterium RIFCSPLOWO2_01_FULL_42_50</name>
    <dbReference type="NCBI Taxonomy" id="1797730"/>
    <lineage>
        <taxon>Bacteria</taxon>
        <taxon>Candidatus Curtissiibacteriota</taxon>
    </lineage>
</organism>
<evidence type="ECO:0000313" key="3">
    <source>
        <dbReference type="EMBL" id="OGD98858.1"/>
    </source>
</evidence>
<feature type="compositionally biased region" description="Basic and acidic residues" evidence="1">
    <location>
        <begin position="9"/>
        <end position="26"/>
    </location>
</feature>
<feature type="region of interest" description="Disordered" evidence="1">
    <location>
        <begin position="1"/>
        <end position="26"/>
    </location>
</feature>
<accession>A0A1F5H440</accession>
<dbReference type="AlphaFoldDB" id="A0A1F5H440"/>
<comment type="caution">
    <text evidence="3">The sequence shown here is derived from an EMBL/GenBank/DDBJ whole genome shotgun (WGS) entry which is preliminary data.</text>
</comment>
<keyword evidence="2" id="KW-0812">Transmembrane</keyword>